<feature type="coiled-coil region" evidence="1">
    <location>
        <begin position="212"/>
        <end position="249"/>
    </location>
</feature>
<keyword evidence="1" id="KW-0175">Coiled coil</keyword>
<gene>
    <name evidence="3" type="ORF">PEPS_33500</name>
</gene>
<dbReference type="Pfam" id="PF00849">
    <property type="entry name" value="PseudoU_synth_2"/>
    <property type="match status" value="1"/>
</dbReference>
<proteinExistence type="predicted"/>
<evidence type="ECO:0000256" key="1">
    <source>
        <dbReference type="SAM" id="Coils"/>
    </source>
</evidence>
<evidence type="ECO:0000313" key="3">
    <source>
        <dbReference type="EMBL" id="BDD01070.1"/>
    </source>
</evidence>
<dbReference type="EMBL" id="AP025293">
    <property type="protein sequence ID" value="BDD01070.1"/>
    <property type="molecule type" value="Genomic_DNA"/>
</dbReference>
<dbReference type="InterPro" id="IPR006145">
    <property type="entry name" value="PsdUridine_synth_RsuA/RluA"/>
</dbReference>
<evidence type="ECO:0000313" key="4">
    <source>
        <dbReference type="Proteomes" id="UP001354989"/>
    </source>
</evidence>
<organism evidence="3 4">
    <name type="scientific">Persicobacter psychrovividus</name>
    <dbReference type="NCBI Taxonomy" id="387638"/>
    <lineage>
        <taxon>Bacteria</taxon>
        <taxon>Pseudomonadati</taxon>
        <taxon>Bacteroidota</taxon>
        <taxon>Cytophagia</taxon>
        <taxon>Cytophagales</taxon>
        <taxon>Persicobacteraceae</taxon>
        <taxon>Persicobacter</taxon>
    </lineage>
</organism>
<feature type="domain" description="Pseudouridine synthase RsuA/RluA-like" evidence="2">
    <location>
        <begin position="365"/>
        <end position="513"/>
    </location>
</feature>
<protein>
    <submittedName>
        <fullName evidence="3">Pseudouridine synthase</fullName>
    </submittedName>
</protein>
<feature type="coiled-coil region" evidence="1">
    <location>
        <begin position="146"/>
        <end position="173"/>
    </location>
</feature>
<name>A0ABN6LD77_9BACT</name>
<keyword evidence="4" id="KW-1185">Reference proteome</keyword>
<keyword evidence="3" id="KW-0614">Plasmid</keyword>
<dbReference type="PROSITE" id="PS01129">
    <property type="entry name" value="PSI_RLU"/>
    <property type="match status" value="1"/>
</dbReference>
<dbReference type="Gene3D" id="3.30.2350.10">
    <property type="entry name" value="Pseudouridine synthase"/>
    <property type="match status" value="1"/>
</dbReference>
<dbReference type="CDD" id="cd02869">
    <property type="entry name" value="PseudoU_synth_RluA_like"/>
    <property type="match status" value="1"/>
</dbReference>
<dbReference type="PANTHER" id="PTHR21600">
    <property type="entry name" value="MITOCHONDRIAL RNA PSEUDOURIDINE SYNTHASE"/>
    <property type="match status" value="1"/>
</dbReference>
<dbReference type="Proteomes" id="UP001354989">
    <property type="component" value="Plasmid pPP1"/>
</dbReference>
<geneLocation type="plasmid" evidence="3 4">
    <name>pPP1</name>
</geneLocation>
<dbReference type="SUPFAM" id="SSF55120">
    <property type="entry name" value="Pseudouridine synthase"/>
    <property type="match status" value="1"/>
</dbReference>
<evidence type="ECO:0000259" key="2">
    <source>
        <dbReference type="Pfam" id="PF00849"/>
    </source>
</evidence>
<sequence>MSVPPISYNSILHPLPAGIDIAQLPAQFTYPFNYTPHAASVAVAEELQQYLAQKSEWAEELSLNRTGGHIGKMFGVLIVETPTGEKGYLTAFSGAIGGKNDWQGFVPTLYDRFDPEGFFKIGEEEINKINRKVEAFEQSEEYQQAKVRAVRTREESELKIEAIKQEVKARKAQRALERTAAAERLSPEDFEALLNRFSFASQHDRRWMKGAIKEEKRKVAIAQEQLQQLSSAIKNLKEERRERSNKIQQQIFDCYNFLNIRGERKSVREIFGEELPPAGAGDCAGPRLLQYAFARQLKPICMAEFWYGTSPKTVIRKHLRYYPACRGKCKPIFEHMLQGLDIEPNPMHGRMINPEKIKLIYEDDDIVVVNKPSGFLSVPGKEISDSIQERVKQQCPDATGPMIVHRLDMDTSGVMVVAKNDAAYKHLQMQFIKRTVNKRYTAILEGYVKKTDGYIDLPLRVDLDNRPNQMVCFEHGKHARTHFEVIWRKNGQTKVHFHPITGRTHQLRMHASHADGLNCPIVGDDLYGQRAHRLHLHAEMLEIVHPVRKEPMTFHIPADFSKKE</sequence>
<dbReference type="InterPro" id="IPR050188">
    <property type="entry name" value="RluA_PseudoU_synthase"/>
</dbReference>
<dbReference type="InterPro" id="IPR020103">
    <property type="entry name" value="PsdUridine_synth_cat_dom_sf"/>
</dbReference>
<dbReference type="PANTHER" id="PTHR21600:SF89">
    <property type="entry name" value="RIBOSOMAL LARGE SUBUNIT PSEUDOURIDINE SYNTHASE A"/>
    <property type="match status" value="1"/>
</dbReference>
<dbReference type="InterPro" id="IPR006224">
    <property type="entry name" value="PsdUridine_synth_RluA-like_CS"/>
</dbReference>
<reference evidence="3 4" key="1">
    <citation type="submission" date="2021-12" db="EMBL/GenBank/DDBJ databases">
        <title>Genome sequencing of bacteria with rrn-lacking chromosome and rrn-plasmid.</title>
        <authorList>
            <person name="Anda M."/>
            <person name="Iwasaki W."/>
        </authorList>
    </citation>
    <scope>NUCLEOTIDE SEQUENCE [LARGE SCALE GENOMIC DNA]</scope>
    <source>
        <strain evidence="3 4">NBRC 101262</strain>
        <plasmid evidence="3 4">pPP1</plasmid>
    </source>
</reference>
<accession>A0ABN6LD77</accession>